<dbReference type="Gene3D" id="3.30.9.10">
    <property type="entry name" value="D-Amino Acid Oxidase, subunit A, domain 2"/>
    <property type="match status" value="1"/>
</dbReference>
<evidence type="ECO:0000256" key="4">
    <source>
        <dbReference type="ARBA" id="ARBA00022798"/>
    </source>
</evidence>
<evidence type="ECO:0000256" key="1">
    <source>
        <dbReference type="ARBA" id="ARBA00001974"/>
    </source>
</evidence>
<comment type="similarity">
    <text evidence="2">Belongs to the FAD-dependent glycerol-3-phosphate dehydrogenase family.</text>
</comment>
<evidence type="ECO:0000259" key="8">
    <source>
        <dbReference type="Pfam" id="PF16901"/>
    </source>
</evidence>
<protein>
    <submittedName>
        <fullName evidence="9">Glycerol-3-phosphate dehydrogenase</fullName>
    </submittedName>
</protein>
<dbReference type="STRING" id="990371.SAMN05421813_10148"/>
<keyword evidence="4" id="KW-0319">Glycerol metabolism</keyword>
<keyword evidence="6" id="KW-0560">Oxidoreductase</keyword>
<dbReference type="Pfam" id="PF01266">
    <property type="entry name" value="DAO"/>
    <property type="match status" value="1"/>
</dbReference>
<evidence type="ECO:0000256" key="6">
    <source>
        <dbReference type="ARBA" id="ARBA00023002"/>
    </source>
</evidence>
<dbReference type="EMBL" id="FNHH01000001">
    <property type="protein sequence ID" value="SDL64153.1"/>
    <property type="molecule type" value="Genomic_DNA"/>
</dbReference>
<dbReference type="InterPro" id="IPR031656">
    <property type="entry name" value="DAO_C"/>
</dbReference>
<dbReference type="PANTHER" id="PTHR11985:SF35">
    <property type="entry name" value="ANAEROBIC GLYCEROL-3-PHOSPHATE DEHYDROGENASE SUBUNIT A"/>
    <property type="match status" value="1"/>
</dbReference>
<evidence type="ECO:0000313" key="9">
    <source>
        <dbReference type="EMBL" id="SDL64153.1"/>
    </source>
</evidence>
<comment type="cofactor">
    <cofactor evidence="1">
        <name>FAD</name>
        <dbReference type="ChEBI" id="CHEBI:57692"/>
    </cofactor>
</comment>
<keyword evidence="3" id="KW-0285">Flavoprotein</keyword>
<evidence type="ECO:0000313" key="10">
    <source>
        <dbReference type="Proteomes" id="UP000199226"/>
    </source>
</evidence>
<gene>
    <name evidence="9" type="ORF">SAMN05421813_10148</name>
</gene>
<dbReference type="Gene3D" id="1.10.8.870">
    <property type="entry name" value="Alpha-glycerophosphate oxidase, cap domain"/>
    <property type="match status" value="1"/>
</dbReference>
<reference evidence="10" key="1">
    <citation type="submission" date="2016-10" db="EMBL/GenBank/DDBJ databases">
        <authorList>
            <person name="Varghese N."/>
            <person name="Submissions S."/>
        </authorList>
    </citation>
    <scope>NUCLEOTIDE SEQUENCE [LARGE SCALE GENOMIC DNA]</scope>
    <source>
        <strain evidence="10">DSM 24536</strain>
    </source>
</reference>
<evidence type="ECO:0000256" key="5">
    <source>
        <dbReference type="ARBA" id="ARBA00022827"/>
    </source>
</evidence>
<evidence type="ECO:0000256" key="3">
    <source>
        <dbReference type="ARBA" id="ARBA00022630"/>
    </source>
</evidence>
<accession>A0A1G9LQD7</accession>
<dbReference type="Gene3D" id="3.50.50.60">
    <property type="entry name" value="FAD/NAD(P)-binding domain"/>
    <property type="match status" value="1"/>
</dbReference>
<dbReference type="InterPro" id="IPR000447">
    <property type="entry name" value="G3P_DH_FAD-dep"/>
</dbReference>
<name>A0A1G9LQD7_9SPHI</name>
<dbReference type="GO" id="GO:0004368">
    <property type="term" value="F:glycerol-3-phosphate dehydrogenase (quinone) activity"/>
    <property type="evidence" value="ECO:0007669"/>
    <property type="project" value="InterPro"/>
</dbReference>
<dbReference type="AlphaFoldDB" id="A0A1G9LQD7"/>
<dbReference type="Proteomes" id="UP000199226">
    <property type="component" value="Unassembled WGS sequence"/>
</dbReference>
<keyword evidence="5" id="KW-0274">FAD</keyword>
<sequence>MITYNCVLFRIITFMQYCKQDRSVLESESEWDFIIIGGGATGLGTALDSASRGFKTLLLEQSDFAKGTSSRSTKLVHGGVRYLAQGDISLVYQALKERGRLQVNAAHLVSKEEFIIPCYDWFSVAKYLTGLKMYDWLAGRYSFGRSRFLSRKEVQKKLPGLADESLVGAISYYDGKFDDARLAVNIAQTCIEKGGSVLNYVKVTGLLKNEQGKVTGVKAMDILNNTTYLLRAKAIINATGVFVDDILLMNTPDAEKLVRPSQGVHLVIDSSFLDSDSALMIPKTSDNRVLFAVPWHSKLLVGTTDTPIETHSLEPRALKEEVDFILDTASKYFKKKVDKRDVLSVFAGLRPLAAPEKNDTNTTREISRDHKLMVSKSGLITITGGKWTTYRKMSEETVDTAIQTSNLENKTCVTKDLKIHSSTTLHSSSHLSIYGTDMPLIEKLALKIPAGGDKLHPSYPNIKAEVIWAVRNEMAYTVEDVLARRMRMLFIDAKAAIEMCRTVAELMAQEMHRSQLWVEEQILEFTQTASEYLLEPLEKEQETILI</sequence>
<feature type="domain" description="Alpha-glycerophosphate oxidase C-terminal" evidence="8">
    <location>
        <begin position="424"/>
        <end position="514"/>
    </location>
</feature>
<dbReference type="InterPro" id="IPR036188">
    <property type="entry name" value="FAD/NAD-bd_sf"/>
</dbReference>
<keyword evidence="10" id="KW-1185">Reference proteome</keyword>
<dbReference type="PANTHER" id="PTHR11985">
    <property type="entry name" value="GLYCEROL-3-PHOSPHATE DEHYDROGENASE"/>
    <property type="match status" value="1"/>
</dbReference>
<dbReference type="InterPro" id="IPR006076">
    <property type="entry name" value="FAD-dep_OxRdtase"/>
</dbReference>
<evidence type="ECO:0000259" key="7">
    <source>
        <dbReference type="Pfam" id="PF01266"/>
    </source>
</evidence>
<dbReference type="Pfam" id="PF16901">
    <property type="entry name" value="DAO_C"/>
    <property type="match status" value="1"/>
</dbReference>
<evidence type="ECO:0000256" key="2">
    <source>
        <dbReference type="ARBA" id="ARBA00007330"/>
    </source>
</evidence>
<organism evidence="9 10">
    <name type="scientific">Daejeonella rubra</name>
    <dbReference type="NCBI Taxonomy" id="990371"/>
    <lineage>
        <taxon>Bacteria</taxon>
        <taxon>Pseudomonadati</taxon>
        <taxon>Bacteroidota</taxon>
        <taxon>Sphingobacteriia</taxon>
        <taxon>Sphingobacteriales</taxon>
        <taxon>Sphingobacteriaceae</taxon>
        <taxon>Daejeonella</taxon>
    </lineage>
</organism>
<dbReference type="InterPro" id="IPR038299">
    <property type="entry name" value="DAO_C_sf"/>
</dbReference>
<feature type="domain" description="FAD dependent oxidoreductase" evidence="7">
    <location>
        <begin position="32"/>
        <end position="390"/>
    </location>
</feature>
<dbReference type="GO" id="GO:0046168">
    <property type="term" value="P:glycerol-3-phosphate catabolic process"/>
    <property type="evidence" value="ECO:0007669"/>
    <property type="project" value="TreeGrafter"/>
</dbReference>
<dbReference type="PRINTS" id="PR01001">
    <property type="entry name" value="FADG3PDH"/>
</dbReference>
<dbReference type="SUPFAM" id="SSF51905">
    <property type="entry name" value="FAD/NAD(P)-binding domain"/>
    <property type="match status" value="1"/>
</dbReference>
<proteinExistence type="inferred from homology"/>
<dbReference type="GO" id="GO:0006071">
    <property type="term" value="P:glycerol metabolic process"/>
    <property type="evidence" value="ECO:0007669"/>
    <property type="project" value="UniProtKB-KW"/>
</dbReference>